<evidence type="ECO:0000313" key="2">
    <source>
        <dbReference type="Proteomes" id="UP000232003"/>
    </source>
</evidence>
<name>A0A2K8SNZ1_9NOSO</name>
<reference evidence="1 2" key="1">
    <citation type="submission" date="2017-11" db="EMBL/GenBank/DDBJ databases">
        <title>Complete genome of a free-living desiccation-tolerant cyanobacterium and its photosynthetic adaptation to extreme terrestrial habitat.</title>
        <authorList>
            <person name="Shang J."/>
        </authorList>
    </citation>
    <scope>NUCLEOTIDE SEQUENCE [LARGE SCALE GENOMIC DNA]</scope>
    <source>
        <strain evidence="1 2">CCNUN1</strain>
    </source>
</reference>
<keyword evidence="2" id="KW-1185">Reference proteome</keyword>
<evidence type="ECO:0000313" key="1">
    <source>
        <dbReference type="EMBL" id="AUB37127.1"/>
    </source>
</evidence>
<dbReference type="Proteomes" id="UP000232003">
    <property type="component" value="Chromosome"/>
</dbReference>
<sequence length="44" mass="4720">MGKCSQDGRIIETNPASPIAIISLGRESKFLNKLSFTNVAIANN</sequence>
<gene>
    <name evidence="1" type="ORF">COO91_03063</name>
</gene>
<dbReference type="AlphaFoldDB" id="A0A2K8SNZ1"/>
<proteinExistence type="predicted"/>
<organism evidence="1 2">
    <name type="scientific">Nostoc flagelliforme CCNUN1</name>
    <dbReference type="NCBI Taxonomy" id="2038116"/>
    <lineage>
        <taxon>Bacteria</taxon>
        <taxon>Bacillati</taxon>
        <taxon>Cyanobacteriota</taxon>
        <taxon>Cyanophyceae</taxon>
        <taxon>Nostocales</taxon>
        <taxon>Nostocaceae</taxon>
        <taxon>Nostoc</taxon>
    </lineage>
</organism>
<dbReference type="KEGG" id="nfl:COO91_03063"/>
<protein>
    <submittedName>
        <fullName evidence="1">Uncharacterized protein</fullName>
    </submittedName>
</protein>
<accession>A0A2K8SNZ1</accession>
<dbReference type="EMBL" id="CP024785">
    <property type="protein sequence ID" value="AUB37127.1"/>
    <property type="molecule type" value="Genomic_DNA"/>
</dbReference>